<reference evidence="2" key="1">
    <citation type="submission" date="2017-07" db="EMBL/GenBank/DDBJ databases">
        <title>Taro Niue Genome Assembly and Annotation.</title>
        <authorList>
            <person name="Atibalentja N."/>
            <person name="Keating K."/>
            <person name="Fields C.J."/>
        </authorList>
    </citation>
    <scope>NUCLEOTIDE SEQUENCE</scope>
    <source>
        <strain evidence="2">Niue_2</strain>
        <tissue evidence="2">Leaf</tissue>
    </source>
</reference>
<evidence type="ECO:0000313" key="2">
    <source>
        <dbReference type="EMBL" id="MQM17097.1"/>
    </source>
</evidence>
<protein>
    <submittedName>
        <fullName evidence="2">Uncharacterized protein</fullName>
    </submittedName>
</protein>
<dbReference type="Proteomes" id="UP000652761">
    <property type="component" value="Unassembled WGS sequence"/>
</dbReference>
<evidence type="ECO:0000313" key="3">
    <source>
        <dbReference type="Proteomes" id="UP000652761"/>
    </source>
</evidence>
<accession>A0A843XD11</accession>
<organism evidence="2 3">
    <name type="scientific">Colocasia esculenta</name>
    <name type="common">Wild taro</name>
    <name type="synonym">Arum esculentum</name>
    <dbReference type="NCBI Taxonomy" id="4460"/>
    <lineage>
        <taxon>Eukaryota</taxon>
        <taxon>Viridiplantae</taxon>
        <taxon>Streptophyta</taxon>
        <taxon>Embryophyta</taxon>
        <taxon>Tracheophyta</taxon>
        <taxon>Spermatophyta</taxon>
        <taxon>Magnoliopsida</taxon>
        <taxon>Liliopsida</taxon>
        <taxon>Araceae</taxon>
        <taxon>Aroideae</taxon>
        <taxon>Colocasieae</taxon>
        <taxon>Colocasia</taxon>
    </lineage>
</organism>
<dbReference type="AlphaFoldDB" id="A0A843XD11"/>
<feature type="compositionally biased region" description="Basic and acidic residues" evidence="1">
    <location>
        <begin position="69"/>
        <end position="80"/>
    </location>
</feature>
<gene>
    <name evidence="2" type="ORF">Taro_050069</name>
</gene>
<proteinExistence type="predicted"/>
<name>A0A843XD11_COLES</name>
<dbReference type="EMBL" id="NMUH01007345">
    <property type="protein sequence ID" value="MQM17097.1"/>
    <property type="molecule type" value="Genomic_DNA"/>
</dbReference>
<evidence type="ECO:0000256" key="1">
    <source>
        <dbReference type="SAM" id="MobiDB-lite"/>
    </source>
</evidence>
<comment type="caution">
    <text evidence="2">The sequence shown here is derived from an EMBL/GenBank/DDBJ whole genome shotgun (WGS) entry which is preliminary data.</text>
</comment>
<sequence length="106" mass="12299">MVFGPSVSRTPYPSVPRTPYSSIPRTPKFFFRIARTLFLSVRQAGTPHKYQKYKTLEINEYMHQIKRMNKTECERKRRTEISPSPPPCQQPCTSNPKTTRGGEHGE</sequence>
<feature type="region of interest" description="Disordered" evidence="1">
    <location>
        <begin position="69"/>
        <end position="106"/>
    </location>
</feature>
<keyword evidence="3" id="KW-1185">Reference proteome</keyword>